<dbReference type="SUPFAM" id="SSF48300">
    <property type="entry name" value="Ribosomal protein L7/12, oligomerisation (N-terminal) domain"/>
    <property type="match status" value="1"/>
</dbReference>
<dbReference type="GO" id="GO:0003735">
    <property type="term" value="F:structural constituent of ribosome"/>
    <property type="evidence" value="ECO:0007669"/>
    <property type="project" value="InterPro"/>
</dbReference>
<dbReference type="SUPFAM" id="SSF54736">
    <property type="entry name" value="ClpS-like"/>
    <property type="match status" value="1"/>
</dbReference>
<dbReference type="Gene3D" id="3.30.1390.10">
    <property type="match status" value="1"/>
</dbReference>
<evidence type="ECO:0000256" key="1">
    <source>
        <dbReference type="ARBA" id="ARBA00007197"/>
    </source>
</evidence>
<feature type="domain" description="Large ribosomal subunit protein bL12 oligomerization" evidence="5">
    <location>
        <begin position="45"/>
        <end position="90"/>
    </location>
</feature>
<dbReference type="Proteomes" id="UP001152759">
    <property type="component" value="Chromosome 4"/>
</dbReference>
<keyword evidence="2" id="KW-0689">Ribosomal protein</keyword>
<accession>A0A9P0AET8</accession>
<feature type="domain" description="Large ribosomal subunit protein bL12 C-terminal" evidence="4">
    <location>
        <begin position="108"/>
        <end position="175"/>
    </location>
</feature>
<evidence type="ECO:0000259" key="5">
    <source>
        <dbReference type="Pfam" id="PF16320"/>
    </source>
</evidence>
<comment type="similarity">
    <text evidence="1">Belongs to the bacterial ribosomal protein bL12 family.</text>
</comment>
<gene>
    <name evidence="6" type="ORF">BEMITA_LOCUS8063</name>
</gene>
<dbReference type="KEGG" id="btab:109043761"/>
<dbReference type="InterPro" id="IPR036235">
    <property type="entry name" value="Ribosomal_bL12_oligo_N_sf"/>
</dbReference>
<protein>
    <recommendedName>
        <fullName evidence="8">39S ribosomal protein L12, mitochondrial</fullName>
    </recommendedName>
</protein>
<dbReference type="GO" id="GO:0006412">
    <property type="term" value="P:translation"/>
    <property type="evidence" value="ECO:0007669"/>
    <property type="project" value="InterPro"/>
</dbReference>
<dbReference type="FunFam" id="3.30.1390.10:FF:000001">
    <property type="entry name" value="50S ribosomal protein L7/L12"/>
    <property type="match status" value="1"/>
</dbReference>
<sequence length="176" mass="19372">MNGIRRMRCLNSTLWKSFSSSSTQYSAAAAIPVPKLESDESVSPKIEKLVSEISQLNLLEVSELSGALKKRLNLPDAPMMPVGMMAQAAAPKEEEEEDAPVETKQMLFKVKLVKYDEKQKVSLIKEIKSLLEGMNLVQAKKFVESAPAVVKADLPKEDAEKLKEALQKVGAEVAIE</sequence>
<dbReference type="Pfam" id="PF00542">
    <property type="entry name" value="Ribosomal_L12"/>
    <property type="match status" value="1"/>
</dbReference>
<dbReference type="InterPro" id="IPR014719">
    <property type="entry name" value="Ribosomal_bL12_C/ClpS-like"/>
</dbReference>
<keyword evidence="7" id="KW-1185">Reference proteome</keyword>
<evidence type="ECO:0008006" key="8">
    <source>
        <dbReference type="Google" id="ProtNLM"/>
    </source>
</evidence>
<dbReference type="InterPro" id="IPR008932">
    <property type="entry name" value="Ribosomal_bL12_oligo"/>
</dbReference>
<dbReference type="GO" id="GO:0005762">
    <property type="term" value="C:mitochondrial large ribosomal subunit"/>
    <property type="evidence" value="ECO:0007669"/>
    <property type="project" value="TreeGrafter"/>
</dbReference>
<dbReference type="PANTHER" id="PTHR45987">
    <property type="entry name" value="39S RIBOSOMAL PROTEIN L12"/>
    <property type="match status" value="1"/>
</dbReference>
<evidence type="ECO:0000313" key="6">
    <source>
        <dbReference type="EMBL" id="CAH0389210.1"/>
    </source>
</evidence>
<keyword evidence="3" id="KW-0687">Ribonucleoprotein</keyword>
<evidence type="ECO:0000256" key="3">
    <source>
        <dbReference type="ARBA" id="ARBA00023274"/>
    </source>
</evidence>
<dbReference type="EMBL" id="OU963865">
    <property type="protein sequence ID" value="CAH0389210.1"/>
    <property type="molecule type" value="Genomic_DNA"/>
</dbReference>
<dbReference type="InterPro" id="IPR013823">
    <property type="entry name" value="Ribosomal_bL12_C"/>
</dbReference>
<name>A0A9P0AET8_BEMTA</name>
<organism evidence="6 7">
    <name type="scientific">Bemisia tabaci</name>
    <name type="common">Sweetpotato whitefly</name>
    <name type="synonym">Aleurodes tabaci</name>
    <dbReference type="NCBI Taxonomy" id="7038"/>
    <lineage>
        <taxon>Eukaryota</taxon>
        <taxon>Metazoa</taxon>
        <taxon>Ecdysozoa</taxon>
        <taxon>Arthropoda</taxon>
        <taxon>Hexapoda</taxon>
        <taxon>Insecta</taxon>
        <taxon>Pterygota</taxon>
        <taxon>Neoptera</taxon>
        <taxon>Paraneoptera</taxon>
        <taxon>Hemiptera</taxon>
        <taxon>Sternorrhyncha</taxon>
        <taxon>Aleyrodoidea</taxon>
        <taxon>Aleyrodidae</taxon>
        <taxon>Aleyrodinae</taxon>
        <taxon>Bemisia</taxon>
    </lineage>
</organism>
<evidence type="ECO:0000256" key="2">
    <source>
        <dbReference type="ARBA" id="ARBA00022980"/>
    </source>
</evidence>
<dbReference type="GO" id="GO:0003729">
    <property type="term" value="F:mRNA binding"/>
    <property type="evidence" value="ECO:0007669"/>
    <property type="project" value="TreeGrafter"/>
</dbReference>
<evidence type="ECO:0000313" key="7">
    <source>
        <dbReference type="Proteomes" id="UP001152759"/>
    </source>
</evidence>
<evidence type="ECO:0000259" key="4">
    <source>
        <dbReference type="Pfam" id="PF00542"/>
    </source>
</evidence>
<dbReference type="Gene3D" id="1.20.5.710">
    <property type="entry name" value="Single helix bin"/>
    <property type="match status" value="1"/>
</dbReference>
<dbReference type="Pfam" id="PF16320">
    <property type="entry name" value="Ribosomal_L12_N"/>
    <property type="match status" value="1"/>
</dbReference>
<dbReference type="AlphaFoldDB" id="A0A9P0AET8"/>
<reference evidence="6" key="1">
    <citation type="submission" date="2021-12" db="EMBL/GenBank/DDBJ databases">
        <authorList>
            <person name="King R."/>
        </authorList>
    </citation>
    <scope>NUCLEOTIDE SEQUENCE</scope>
</reference>
<dbReference type="PANTHER" id="PTHR45987:SF4">
    <property type="entry name" value="LARGE RIBOSOMAL SUBUNIT PROTEIN BL12M"/>
    <property type="match status" value="1"/>
</dbReference>
<dbReference type="InterPro" id="IPR000206">
    <property type="entry name" value="Ribosomal_bL12"/>
</dbReference>
<proteinExistence type="inferred from homology"/>